<evidence type="ECO:0000313" key="3">
    <source>
        <dbReference type="Proteomes" id="UP000634134"/>
    </source>
</evidence>
<dbReference type="Pfam" id="PF19765">
    <property type="entry name" value="DUF6252"/>
    <property type="match status" value="1"/>
</dbReference>
<evidence type="ECO:0000313" key="2">
    <source>
        <dbReference type="EMBL" id="MBE9461541.1"/>
    </source>
</evidence>
<organism evidence="2 3">
    <name type="scientific">Dyadobacter subterraneus</name>
    <dbReference type="NCBI Taxonomy" id="2773304"/>
    <lineage>
        <taxon>Bacteria</taxon>
        <taxon>Pseudomonadati</taxon>
        <taxon>Bacteroidota</taxon>
        <taxon>Cytophagia</taxon>
        <taxon>Cytophagales</taxon>
        <taxon>Spirosomataceae</taxon>
        <taxon>Dyadobacter</taxon>
    </lineage>
</organism>
<reference evidence="3" key="1">
    <citation type="submission" date="2023-07" db="EMBL/GenBank/DDBJ databases">
        <title>Dyadobacter sp. nov 'subterranea' isolated from contaminted grondwater.</title>
        <authorList>
            <person name="Szabo I."/>
            <person name="Al-Omari J."/>
            <person name="Szerdahelyi S.G."/>
            <person name="Rado J."/>
        </authorList>
    </citation>
    <scope>NUCLEOTIDE SEQUENCE [LARGE SCALE GENOMIC DNA]</scope>
    <source>
        <strain evidence="3">UP-52</strain>
    </source>
</reference>
<dbReference type="EMBL" id="JACYGY010000001">
    <property type="protein sequence ID" value="MBE9461541.1"/>
    <property type="molecule type" value="Genomic_DNA"/>
</dbReference>
<comment type="caution">
    <text evidence="2">The sequence shown here is derived from an EMBL/GenBank/DDBJ whole genome shotgun (WGS) entry which is preliminary data.</text>
</comment>
<dbReference type="PROSITE" id="PS51257">
    <property type="entry name" value="PROKAR_LIPOPROTEIN"/>
    <property type="match status" value="1"/>
</dbReference>
<evidence type="ECO:0008006" key="4">
    <source>
        <dbReference type="Google" id="ProtNLM"/>
    </source>
</evidence>
<proteinExistence type="predicted"/>
<protein>
    <recommendedName>
        <fullName evidence="4">DUF4843 domain-containing protein</fullName>
    </recommendedName>
</protein>
<keyword evidence="3" id="KW-1185">Reference proteome</keyword>
<accession>A0ABR9WAZ4</accession>
<feature type="chain" id="PRO_5046619854" description="DUF4843 domain-containing protein" evidence="1">
    <location>
        <begin position="25"/>
        <end position="157"/>
    </location>
</feature>
<sequence length="157" mass="16567">MKTSSILVLFVMICLAGFMSCSKKSDDVTPDPAATVGFKVKVDGNNYAPDYAYALANFPGANGYYAIYGMDSKTSDVIAIALPNSAAEGTYPINEVNFGIVTISKEDFSTINGGSGSVTITKKTESSLSGTFSFVAYDASGTKKRTLTEGSFNVNVR</sequence>
<name>A0ABR9WAZ4_9BACT</name>
<dbReference type="InterPro" id="IPR046219">
    <property type="entry name" value="DUF6252"/>
</dbReference>
<gene>
    <name evidence="2" type="ORF">IEE83_06575</name>
</gene>
<keyword evidence="1" id="KW-0732">Signal</keyword>
<evidence type="ECO:0000256" key="1">
    <source>
        <dbReference type="SAM" id="SignalP"/>
    </source>
</evidence>
<feature type="signal peptide" evidence="1">
    <location>
        <begin position="1"/>
        <end position="24"/>
    </location>
</feature>
<dbReference type="RefSeq" id="WP_194119814.1">
    <property type="nucleotide sequence ID" value="NZ_JACYGY010000001.1"/>
</dbReference>
<dbReference type="Proteomes" id="UP000634134">
    <property type="component" value="Unassembled WGS sequence"/>
</dbReference>